<evidence type="ECO:0000259" key="1">
    <source>
        <dbReference type="PROSITE" id="PS51832"/>
    </source>
</evidence>
<dbReference type="RefSeq" id="WP_354602195.1">
    <property type="nucleotide sequence ID" value="NZ_JBEWZI010000021.1"/>
</dbReference>
<dbReference type="Proteomes" id="UP001549691">
    <property type="component" value="Unassembled WGS sequence"/>
</dbReference>
<dbReference type="Gene3D" id="1.10.3210.10">
    <property type="entry name" value="Hypothetical protein af1432"/>
    <property type="match status" value="1"/>
</dbReference>
<dbReference type="SUPFAM" id="SSF109604">
    <property type="entry name" value="HD-domain/PDEase-like"/>
    <property type="match status" value="1"/>
</dbReference>
<dbReference type="InterPro" id="IPR003607">
    <property type="entry name" value="HD/PDEase_dom"/>
</dbReference>
<dbReference type="CDD" id="cd00077">
    <property type="entry name" value="HDc"/>
    <property type="match status" value="1"/>
</dbReference>
<dbReference type="Pfam" id="PF13487">
    <property type="entry name" value="HD_5"/>
    <property type="match status" value="1"/>
</dbReference>
<gene>
    <name evidence="2" type="ORF">ABXR19_16235</name>
</gene>
<evidence type="ECO:0000313" key="3">
    <source>
        <dbReference type="Proteomes" id="UP001549691"/>
    </source>
</evidence>
<proteinExistence type="predicted"/>
<evidence type="ECO:0000313" key="2">
    <source>
        <dbReference type="EMBL" id="MET7015740.1"/>
    </source>
</evidence>
<reference evidence="2 3" key="1">
    <citation type="submission" date="2024-07" db="EMBL/GenBank/DDBJ databases">
        <title>Uliginosibacterium flavum JJ3220;KACC:17644.</title>
        <authorList>
            <person name="Kim M.K."/>
        </authorList>
    </citation>
    <scope>NUCLEOTIDE SEQUENCE [LARGE SCALE GENOMIC DNA]</scope>
    <source>
        <strain evidence="2 3">KACC:17644</strain>
    </source>
</reference>
<dbReference type="PROSITE" id="PS51832">
    <property type="entry name" value="HD_GYP"/>
    <property type="match status" value="1"/>
</dbReference>
<dbReference type="InterPro" id="IPR037522">
    <property type="entry name" value="HD_GYP_dom"/>
</dbReference>
<organism evidence="2 3">
    <name type="scientific">Uliginosibacterium flavum</name>
    <dbReference type="NCBI Taxonomy" id="1396831"/>
    <lineage>
        <taxon>Bacteria</taxon>
        <taxon>Pseudomonadati</taxon>
        <taxon>Pseudomonadota</taxon>
        <taxon>Betaproteobacteria</taxon>
        <taxon>Rhodocyclales</taxon>
        <taxon>Zoogloeaceae</taxon>
        <taxon>Uliginosibacterium</taxon>
    </lineage>
</organism>
<dbReference type="InterPro" id="IPR021812">
    <property type="entry name" value="DUF3391"/>
</dbReference>
<keyword evidence="3" id="KW-1185">Reference proteome</keyword>
<comment type="caution">
    <text evidence="2">The sequence shown here is derived from an EMBL/GenBank/DDBJ whole genome shotgun (WGS) entry which is preliminary data.</text>
</comment>
<dbReference type="PANTHER" id="PTHR43155:SF2">
    <property type="entry name" value="CYCLIC DI-GMP PHOSPHODIESTERASE PA4108"/>
    <property type="match status" value="1"/>
</dbReference>
<dbReference type="PANTHER" id="PTHR43155">
    <property type="entry name" value="CYCLIC DI-GMP PHOSPHODIESTERASE PA4108-RELATED"/>
    <property type="match status" value="1"/>
</dbReference>
<sequence length="445" mass="49690">MQIVATDDLCCGMFVADLDRPWLGTPFLLQGFLIEERRQIVLLRELCSFVRVDPLRSVGVEFAVRKPASRRVHKYLPAFVQEEVQRARLDFMAFLRRLRRRGSGDADDIQMELLGAGREARALAADGGDVPLELELLASAPAFDAAERAVEQVLRDIKAGSAVDLHQAEVAVHDMVRSVMRNPDALMWMARLRVGSEHAYQRALDASVHLMVFGNSLGMREAELQLLGMAGLVLDVGRLHLPEDLQNKEGELSEREFEEYRRHVDHSIAILHECSQPDPQLLAVVSRHHERRDGSGYPNGLSGDAIGLYGEMAGIVDCYCAMIRQRQYAPTLSSQKALEILLKTRELHFSAHVLDQFVQCVGLYPIGALVELHTGEVGVVVAQNRVRRLKPRVMVLLQADKAALAYPQMLDLLYEPLAADGSPYSILRGLPPDAYGIDPQEFYLV</sequence>
<protein>
    <submittedName>
        <fullName evidence="2">HD domain-containing phosphohydrolase</fullName>
    </submittedName>
</protein>
<feature type="domain" description="HD-GYP" evidence="1">
    <location>
        <begin position="175"/>
        <end position="373"/>
    </location>
</feature>
<name>A0ABV2TP88_9RHOO</name>
<dbReference type="EMBL" id="JBEWZI010000021">
    <property type="protein sequence ID" value="MET7015740.1"/>
    <property type="molecule type" value="Genomic_DNA"/>
</dbReference>
<accession>A0ABV2TP88</accession>
<dbReference type="Pfam" id="PF11871">
    <property type="entry name" value="DUF3391"/>
    <property type="match status" value="1"/>
</dbReference>